<evidence type="ECO:0000313" key="3">
    <source>
        <dbReference type="Proteomes" id="UP000466681"/>
    </source>
</evidence>
<feature type="signal peptide" evidence="1">
    <location>
        <begin position="1"/>
        <end position="25"/>
    </location>
</feature>
<protein>
    <submittedName>
        <fullName evidence="2">Uncharacterized protein</fullName>
    </submittedName>
</protein>
<sequence>MRRLFAVVTAMLTGLSAVTAGAANAQPVPPPPGPGSTTDELADMVLDVIEHGSPAAPTTTPLPPPQP</sequence>
<dbReference type="KEGG" id="mmor:MMOR_16500"/>
<gene>
    <name evidence="2" type="ORF">MMOR_16500</name>
</gene>
<keyword evidence="3" id="KW-1185">Reference proteome</keyword>
<organism evidence="2 3">
    <name type="scientific">Mycolicibacterium moriokaense</name>
    <dbReference type="NCBI Taxonomy" id="39691"/>
    <lineage>
        <taxon>Bacteria</taxon>
        <taxon>Bacillati</taxon>
        <taxon>Actinomycetota</taxon>
        <taxon>Actinomycetes</taxon>
        <taxon>Mycobacteriales</taxon>
        <taxon>Mycobacteriaceae</taxon>
        <taxon>Mycolicibacterium</taxon>
    </lineage>
</organism>
<evidence type="ECO:0000256" key="1">
    <source>
        <dbReference type="SAM" id="SignalP"/>
    </source>
</evidence>
<evidence type="ECO:0000313" key="2">
    <source>
        <dbReference type="EMBL" id="BBX00714.1"/>
    </source>
</evidence>
<dbReference type="EMBL" id="AP022560">
    <property type="protein sequence ID" value="BBX00714.1"/>
    <property type="molecule type" value="Genomic_DNA"/>
</dbReference>
<proteinExistence type="predicted"/>
<dbReference type="RefSeq" id="WP_083149005.1">
    <property type="nucleotide sequence ID" value="NZ_AP022560.1"/>
</dbReference>
<feature type="chain" id="PRO_5042129590" evidence="1">
    <location>
        <begin position="26"/>
        <end position="67"/>
    </location>
</feature>
<keyword evidence="1" id="KW-0732">Signal</keyword>
<accession>A0AAD1H9V9</accession>
<dbReference type="Proteomes" id="UP000466681">
    <property type="component" value="Chromosome"/>
</dbReference>
<name>A0AAD1H9V9_9MYCO</name>
<reference evidence="2 3" key="1">
    <citation type="journal article" date="2019" name="Emerg. Microbes Infect.">
        <title>Comprehensive subspecies identification of 175 nontuberculous mycobacteria species based on 7547 genomic profiles.</title>
        <authorList>
            <person name="Matsumoto Y."/>
            <person name="Kinjo T."/>
            <person name="Motooka D."/>
            <person name="Nabeya D."/>
            <person name="Jung N."/>
            <person name="Uechi K."/>
            <person name="Horii T."/>
            <person name="Iida T."/>
            <person name="Fujita J."/>
            <person name="Nakamura S."/>
        </authorList>
    </citation>
    <scope>NUCLEOTIDE SEQUENCE [LARGE SCALE GENOMIC DNA]</scope>
    <source>
        <strain evidence="2 3">JCM 6375</strain>
    </source>
</reference>
<dbReference type="AlphaFoldDB" id="A0AAD1H9V9"/>